<dbReference type="KEGG" id="dpx:DAPPUDRAFT_226735"/>
<sequence length="399" mass="42366">MNFIAFLLVLPAVAIAQHLVLIGGNLKDDNVGIWTAMVEKAGGPGVADIGVIVASSTANAEGIKAADNFVQKYGAKSASIISLTTADVSSQEVANRVQSFTGIFFADDSMESNTIDILRPSGVDTLVLQAIKNVVTNGGMVAGNSAIMGDSVAILGGDSMNALVLGTKFEKAFPGNPSSPLVYSKTGGLGFLKHYVLDSHFSERGREMRLIRTTLDSKDLPDIGTSKGLGVDENTALLISNPLSKPIGKVITDAVSVSGVFIVDVSTVPVESGPKATYDQIPFSFFTVNDTIDLTTGEVIYASWKIPIAGEEWFENAIPSADIFSSEQPSQWRQTNRRLIDCKEVNVTCTSIASAFPVVQVFFDRLQAVGFGADIPNDPAKTYVASFRNMLASIKPIES</sequence>
<dbReference type="OrthoDB" id="4666063at2759"/>
<evidence type="ECO:0000313" key="2">
    <source>
        <dbReference type="EMBL" id="EFX74460.1"/>
    </source>
</evidence>
<accession>E9H182</accession>
<keyword evidence="3" id="KW-1185">Reference proteome</keyword>
<dbReference type="GO" id="GO:0008236">
    <property type="term" value="F:serine-type peptidase activity"/>
    <property type="evidence" value="ECO:0000318"/>
    <property type="project" value="GO_Central"/>
</dbReference>
<dbReference type="PANTHER" id="PTHR36175:SF1">
    <property type="entry name" value="CYANOPHYCINASE"/>
    <property type="match status" value="1"/>
</dbReference>
<dbReference type="AlphaFoldDB" id="E9H182"/>
<dbReference type="EMBL" id="GL732583">
    <property type="protein sequence ID" value="EFX74460.1"/>
    <property type="molecule type" value="Genomic_DNA"/>
</dbReference>
<reference evidence="2 3" key="1">
    <citation type="journal article" date="2011" name="Science">
        <title>The ecoresponsive genome of Daphnia pulex.</title>
        <authorList>
            <person name="Colbourne J.K."/>
            <person name="Pfrender M.E."/>
            <person name="Gilbert D."/>
            <person name="Thomas W.K."/>
            <person name="Tucker A."/>
            <person name="Oakley T.H."/>
            <person name="Tokishita S."/>
            <person name="Aerts A."/>
            <person name="Arnold G.J."/>
            <person name="Basu M.K."/>
            <person name="Bauer D.J."/>
            <person name="Caceres C.E."/>
            <person name="Carmel L."/>
            <person name="Casola C."/>
            <person name="Choi J.H."/>
            <person name="Detter J.C."/>
            <person name="Dong Q."/>
            <person name="Dusheyko S."/>
            <person name="Eads B.D."/>
            <person name="Frohlich T."/>
            <person name="Geiler-Samerotte K.A."/>
            <person name="Gerlach D."/>
            <person name="Hatcher P."/>
            <person name="Jogdeo S."/>
            <person name="Krijgsveld J."/>
            <person name="Kriventseva E.V."/>
            <person name="Kultz D."/>
            <person name="Laforsch C."/>
            <person name="Lindquist E."/>
            <person name="Lopez J."/>
            <person name="Manak J.R."/>
            <person name="Muller J."/>
            <person name="Pangilinan J."/>
            <person name="Patwardhan R.P."/>
            <person name="Pitluck S."/>
            <person name="Pritham E.J."/>
            <person name="Rechtsteiner A."/>
            <person name="Rho M."/>
            <person name="Rogozin I.B."/>
            <person name="Sakarya O."/>
            <person name="Salamov A."/>
            <person name="Schaack S."/>
            <person name="Shapiro H."/>
            <person name="Shiga Y."/>
            <person name="Skalitzky C."/>
            <person name="Smith Z."/>
            <person name="Souvorov A."/>
            <person name="Sung W."/>
            <person name="Tang Z."/>
            <person name="Tsuchiya D."/>
            <person name="Tu H."/>
            <person name="Vos H."/>
            <person name="Wang M."/>
            <person name="Wolf Y.I."/>
            <person name="Yamagata H."/>
            <person name="Yamada T."/>
            <person name="Ye Y."/>
            <person name="Shaw J.R."/>
            <person name="Andrews J."/>
            <person name="Crease T.J."/>
            <person name="Tang H."/>
            <person name="Lucas S.M."/>
            <person name="Robertson H.M."/>
            <person name="Bork P."/>
            <person name="Koonin E.V."/>
            <person name="Zdobnov E.M."/>
            <person name="Grigoriev I.V."/>
            <person name="Lynch M."/>
            <person name="Boore J.L."/>
        </authorList>
    </citation>
    <scope>NUCLEOTIDE SEQUENCE [LARGE SCALE GENOMIC DNA]</scope>
</reference>
<dbReference type="PANTHER" id="PTHR36175">
    <property type="entry name" value="CYANOPHYCINASE"/>
    <property type="match status" value="1"/>
</dbReference>
<evidence type="ECO:0008006" key="4">
    <source>
        <dbReference type="Google" id="ProtNLM"/>
    </source>
</evidence>
<dbReference type="Proteomes" id="UP000000305">
    <property type="component" value="Unassembled WGS sequence"/>
</dbReference>
<protein>
    <recommendedName>
        <fullName evidence="4">Cyanophycinase</fullName>
    </recommendedName>
</protein>
<feature type="chain" id="PRO_5003241599" description="Cyanophycinase" evidence="1">
    <location>
        <begin position="17"/>
        <end position="399"/>
    </location>
</feature>
<dbReference type="InParanoid" id="E9H182"/>
<evidence type="ECO:0000256" key="1">
    <source>
        <dbReference type="SAM" id="SignalP"/>
    </source>
</evidence>
<name>E9H182_DAPPU</name>
<dbReference type="HOGENOM" id="CLU_636574_0_0_1"/>
<evidence type="ECO:0000313" key="3">
    <source>
        <dbReference type="Proteomes" id="UP000000305"/>
    </source>
</evidence>
<keyword evidence="1" id="KW-0732">Signal</keyword>
<feature type="signal peptide" evidence="1">
    <location>
        <begin position="1"/>
        <end position="16"/>
    </location>
</feature>
<proteinExistence type="predicted"/>
<gene>
    <name evidence="2" type="ORF">DAPPUDRAFT_226735</name>
</gene>
<dbReference type="InterPro" id="IPR029062">
    <property type="entry name" value="Class_I_gatase-like"/>
</dbReference>
<organism evidence="2 3">
    <name type="scientific">Daphnia pulex</name>
    <name type="common">Water flea</name>
    <dbReference type="NCBI Taxonomy" id="6669"/>
    <lineage>
        <taxon>Eukaryota</taxon>
        <taxon>Metazoa</taxon>
        <taxon>Ecdysozoa</taxon>
        <taxon>Arthropoda</taxon>
        <taxon>Crustacea</taxon>
        <taxon>Branchiopoda</taxon>
        <taxon>Diplostraca</taxon>
        <taxon>Cladocera</taxon>
        <taxon>Anomopoda</taxon>
        <taxon>Daphniidae</taxon>
        <taxon>Daphnia</taxon>
    </lineage>
</organism>
<dbReference type="Gene3D" id="3.40.50.880">
    <property type="match status" value="1"/>
</dbReference>